<keyword evidence="3" id="KW-1185">Reference proteome</keyword>
<evidence type="ECO:0000313" key="2">
    <source>
        <dbReference type="EMBL" id="KAA8492554.1"/>
    </source>
</evidence>
<evidence type="ECO:0000313" key="3">
    <source>
        <dbReference type="Proteomes" id="UP000324585"/>
    </source>
</evidence>
<reference evidence="3" key="1">
    <citation type="journal article" date="2019" name="Nat. Commun.">
        <title>Expansion of phycobilisome linker gene families in mesophilic red algae.</title>
        <authorList>
            <person name="Lee J."/>
            <person name="Kim D."/>
            <person name="Bhattacharya D."/>
            <person name="Yoon H.S."/>
        </authorList>
    </citation>
    <scope>NUCLEOTIDE SEQUENCE [LARGE SCALE GENOMIC DNA]</scope>
    <source>
        <strain evidence="3">CCMP 1328</strain>
    </source>
</reference>
<organism evidence="2 3">
    <name type="scientific">Porphyridium purpureum</name>
    <name type="common">Red alga</name>
    <name type="synonym">Porphyridium cruentum</name>
    <dbReference type="NCBI Taxonomy" id="35688"/>
    <lineage>
        <taxon>Eukaryota</taxon>
        <taxon>Rhodophyta</taxon>
        <taxon>Bangiophyceae</taxon>
        <taxon>Porphyridiales</taxon>
        <taxon>Porphyridiaceae</taxon>
        <taxon>Porphyridium</taxon>
    </lineage>
</organism>
<name>A0A5J4YPE0_PORPP</name>
<dbReference type="Proteomes" id="UP000324585">
    <property type="component" value="Unassembled WGS sequence"/>
</dbReference>
<feature type="signal peptide" evidence="1">
    <location>
        <begin position="1"/>
        <end position="19"/>
    </location>
</feature>
<gene>
    <name evidence="2" type="ORF">FVE85_8061</name>
</gene>
<comment type="caution">
    <text evidence="2">The sequence shown here is derived from an EMBL/GenBank/DDBJ whole genome shotgun (WGS) entry which is preliminary data.</text>
</comment>
<evidence type="ECO:0000256" key="1">
    <source>
        <dbReference type="SAM" id="SignalP"/>
    </source>
</evidence>
<accession>A0A5J4YPE0</accession>
<sequence length="282" mass="30353">MWRSWKALNVAALLAVVLCRSLLFTREGMDPVSATSFCAPLQLAAVVAKKSSACRSRARGAAAARLHAAACAAATDAALARTPVELLRDAVAVSSGPRLSAKELAALLQKQEIETRALSKQSGWFATGKEKRQGNGSSSRGKVAPGRYVPGVLDARIAFEAQPDGDQGVVRNSASVGGALKLEFEGWFKWTASSRKLVFNFYSVSGSILGLRLGKWGLRKNRDTMDDRAYFESQEDPKKLPFFIFFIVDPSASPSFAAARGRGGGLAIWRQVHQPGHTEQSK</sequence>
<protein>
    <submittedName>
        <fullName evidence="2">Uncharacterized protein</fullName>
    </submittedName>
</protein>
<feature type="chain" id="PRO_5023929561" evidence="1">
    <location>
        <begin position="20"/>
        <end position="282"/>
    </location>
</feature>
<proteinExistence type="predicted"/>
<keyword evidence="1" id="KW-0732">Signal</keyword>
<dbReference type="EMBL" id="VRMN01000009">
    <property type="protein sequence ID" value="KAA8492554.1"/>
    <property type="molecule type" value="Genomic_DNA"/>
</dbReference>
<dbReference type="AlphaFoldDB" id="A0A5J4YPE0"/>